<organism evidence="1 2">
    <name type="scientific">Halolamina pelagica</name>
    <dbReference type="NCBI Taxonomy" id="699431"/>
    <lineage>
        <taxon>Archaea</taxon>
        <taxon>Methanobacteriati</taxon>
        <taxon>Methanobacteriota</taxon>
        <taxon>Stenosarchaea group</taxon>
        <taxon>Halobacteria</taxon>
        <taxon>Halobacteriales</taxon>
        <taxon>Haloferacaceae</taxon>
    </lineage>
</organism>
<name>A0A0P7I1Y1_9EURY</name>
<evidence type="ECO:0000313" key="2">
    <source>
        <dbReference type="Proteomes" id="UP000050535"/>
    </source>
</evidence>
<reference evidence="2" key="1">
    <citation type="submission" date="2013-11" db="EMBL/GenBank/DDBJ databases">
        <authorList>
            <person name="Hoang H.T."/>
            <person name="Killian M.L."/>
            <person name="Madson D.M."/>
            <person name="Arruda P.H.E."/>
            <person name="Sun D."/>
            <person name="Schwartz K.J."/>
            <person name="Yoon K."/>
        </authorList>
    </citation>
    <scope>NUCLEOTIDE SEQUENCE [LARGE SCALE GENOMIC DNA]</scope>
    <source>
        <strain evidence="2">CDK2</strain>
    </source>
</reference>
<accession>A0A0P7I1Y1</accession>
<comment type="caution">
    <text evidence="1">The sequence shown here is derived from an EMBL/GenBank/DDBJ whole genome shotgun (WGS) entry which is preliminary data.</text>
</comment>
<sequence length="331" mass="37754">MSLNQIALPAKSIRVTNHIHHKRWQQGHRVKSLSSKFTTIAAILNNPELLLMKTFVYWWSYDRLVGRTNTGTPELYQYLKNAFRKLDENSDKIPGAGHQVEESVDSVRRQLERGDEDNWALETDPYLVFDLRSGRDFNHESGQARLGGIIEVCDGEYEMFSSSLILAIQHPTDDDGGSLPEGLDHCCIETGTEEKDEQYDAGYNFYHILERFHWDIDTGDDADDRKPVCHFQSGGKVSGSAFNDSYEKHHYCSNGLDKPRIPHPPMEPILVFNMLINQYESLESFNQAQWDGIVKEGETALWEPYYNSTHGMVSTDSSVMDLMQPSPQETG</sequence>
<keyword evidence="2" id="KW-1185">Reference proteome</keyword>
<dbReference type="AlphaFoldDB" id="A0A0P7I1Y1"/>
<gene>
    <name evidence="1" type="ORF">SY89_01523</name>
</gene>
<dbReference type="EMBL" id="LGUC01000001">
    <property type="protein sequence ID" value="KPN30783.1"/>
    <property type="molecule type" value="Genomic_DNA"/>
</dbReference>
<proteinExistence type="predicted"/>
<evidence type="ECO:0000313" key="1">
    <source>
        <dbReference type="EMBL" id="KPN30783.1"/>
    </source>
</evidence>
<protein>
    <submittedName>
        <fullName evidence="1">Uncharacterized protein</fullName>
    </submittedName>
</protein>
<dbReference type="Proteomes" id="UP000050535">
    <property type="component" value="Unassembled WGS sequence"/>
</dbReference>